<keyword evidence="3" id="KW-1185">Reference proteome</keyword>
<reference evidence="2 3" key="1">
    <citation type="submission" date="2019-01" db="EMBL/GenBank/DDBJ databases">
        <title>Draft genome sequence of Psathyrella aberdarensis IHI B618.</title>
        <authorList>
            <person name="Buettner E."/>
            <person name="Kellner H."/>
        </authorList>
    </citation>
    <scope>NUCLEOTIDE SEQUENCE [LARGE SCALE GENOMIC DNA]</scope>
    <source>
        <strain evidence="2 3">IHI B618</strain>
    </source>
</reference>
<feature type="compositionally biased region" description="Low complexity" evidence="1">
    <location>
        <begin position="132"/>
        <end position="143"/>
    </location>
</feature>
<feature type="compositionally biased region" description="Low complexity" evidence="1">
    <location>
        <begin position="33"/>
        <end position="44"/>
    </location>
</feature>
<feature type="compositionally biased region" description="Polar residues" evidence="1">
    <location>
        <begin position="93"/>
        <end position="112"/>
    </location>
</feature>
<feature type="region of interest" description="Disordered" evidence="1">
    <location>
        <begin position="18"/>
        <end position="155"/>
    </location>
</feature>
<protein>
    <submittedName>
        <fullName evidence="2">Uncharacterized protein</fullName>
    </submittedName>
</protein>
<accession>A0A4Q2DEF4</accession>
<dbReference type="OrthoDB" id="2162994at2759"/>
<organism evidence="2 3">
    <name type="scientific">Candolleomyces aberdarensis</name>
    <dbReference type="NCBI Taxonomy" id="2316362"/>
    <lineage>
        <taxon>Eukaryota</taxon>
        <taxon>Fungi</taxon>
        <taxon>Dikarya</taxon>
        <taxon>Basidiomycota</taxon>
        <taxon>Agaricomycotina</taxon>
        <taxon>Agaricomycetes</taxon>
        <taxon>Agaricomycetidae</taxon>
        <taxon>Agaricales</taxon>
        <taxon>Agaricineae</taxon>
        <taxon>Psathyrellaceae</taxon>
        <taxon>Candolleomyces</taxon>
    </lineage>
</organism>
<evidence type="ECO:0000256" key="1">
    <source>
        <dbReference type="SAM" id="MobiDB-lite"/>
    </source>
</evidence>
<proteinExistence type="predicted"/>
<feature type="compositionally biased region" description="Basic and acidic residues" evidence="1">
    <location>
        <begin position="67"/>
        <end position="77"/>
    </location>
</feature>
<name>A0A4Q2DEF4_9AGAR</name>
<gene>
    <name evidence="2" type="ORF">EST38_g7724</name>
</gene>
<evidence type="ECO:0000313" key="3">
    <source>
        <dbReference type="Proteomes" id="UP000290288"/>
    </source>
</evidence>
<dbReference type="Proteomes" id="UP000290288">
    <property type="component" value="Unassembled WGS sequence"/>
</dbReference>
<dbReference type="STRING" id="2316362.A0A4Q2DEF4"/>
<feature type="compositionally biased region" description="Polar residues" evidence="1">
    <location>
        <begin position="51"/>
        <end position="60"/>
    </location>
</feature>
<comment type="caution">
    <text evidence="2">The sequence shown here is derived from an EMBL/GenBank/DDBJ whole genome shotgun (WGS) entry which is preliminary data.</text>
</comment>
<dbReference type="AlphaFoldDB" id="A0A4Q2DEF4"/>
<evidence type="ECO:0000313" key="2">
    <source>
        <dbReference type="EMBL" id="RXW18140.1"/>
    </source>
</evidence>
<dbReference type="EMBL" id="SDEE01000287">
    <property type="protein sequence ID" value="RXW18140.1"/>
    <property type="molecule type" value="Genomic_DNA"/>
</dbReference>
<sequence>MSQRAKTVVKLLEDFRRGAKIPDNTPSSSTAFVTPTPAPYAVGPAVPPPTQQANNANTYESAAMSPDDVRPPKRPWEDMSQEGPENGEFEYTGSPSNGPPASTTEATTNNESAGGGQTTAEQDMEAIRTKRATTAATASGATGQPKSKYRKRSVS</sequence>